<feature type="domain" description="K Homology" evidence="3">
    <location>
        <begin position="79"/>
        <end position="172"/>
    </location>
</feature>
<dbReference type="Gene3D" id="3.90.1140.10">
    <property type="entry name" value="Cyclic phosphodiesterase"/>
    <property type="match status" value="1"/>
</dbReference>
<evidence type="ECO:0000259" key="3">
    <source>
        <dbReference type="SMART" id="SM00322"/>
    </source>
</evidence>
<feature type="region of interest" description="Disordered" evidence="2">
    <location>
        <begin position="116"/>
        <end position="146"/>
    </location>
</feature>
<protein>
    <recommendedName>
        <fullName evidence="3">K Homology domain-containing protein</fullName>
    </recommendedName>
</protein>
<name>A0A383VIR1_TETOB</name>
<dbReference type="GO" id="GO:0003723">
    <property type="term" value="F:RNA binding"/>
    <property type="evidence" value="ECO:0007669"/>
    <property type="project" value="UniProtKB-UniRule"/>
</dbReference>
<dbReference type="SMART" id="SM00322">
    <property type="entry name" value="KH"/>
    <property type="match status" value="1"/>
</dbReference>
<feature type="compositionally biased region" description="Low complexity" evidence="2">
    <location>
        <begin position="369"/>
        <end position="383"/>
    </location>
</feature>
<dbReference type="Gene3D" id="3.30.1370.10">
    <property type="entry name" value="K Homology domain, type 1"/>
    <property type="match status" value="1"/>
</dbReference>
<evidence type="ECO:0000256" key="1">
    <source>
        <dbReference type="PROSITE-ProRule" id="PRU00117"/>
    </source>
</evidence>
<keyword evidence="1" id="KW-0694">RNA-binding</keyword>
<dbReference type="GO" id="GO:0006355">
    <property type="term" value="P:regulation of DNA-templated transcription"/>
    <property type="evidence" value="ECO:0007669"/>
    <property type="project" value="TreeGrafter"/>
</dbReference>
<evidence type="ECO:0000313" key="5">
    <source>
        <dbReference type="Proteomes" id="UP000256970"/>
    </source>
</evidence>
<dbReference type="GO" id="GO:0006307">
    <property type="term" value="P:DNA alkylation repair"/>
    <property type="evidence" value="ECO:0007669"/>
    <property type="project" value="InterPro"/>
</dbReference>
<dbReference type="SUPFAM" id="SSF55144">
    <property type="entry name" value="LigT-like"/>
    <property type="match status" value="1"/>
</dbReference>
<dbReference type="Proteomes" id="UP000256970">
    <property type="component" value="Unassembled WGS sequence"/>
</dbReference>
<dbReference type="Pfam" id="PF10469">
    <property type="entry name" value="AKAP7_NLS"/>
    <property type="match status" value="1"/>
</dbReference>
<dbReference type="PROSITE" id="PS50084">
    <property type="entry name" value="KH_TYPE_1"/>
    <property type="match status" value="1"/>
</dbReference>
<keyword evidence="5" id="KW-1185">Reference proteome</keyword>
<evidence type="ECO:0000313" key="4">
    <source>
        <dbReference type="EMBL" id="SZX64719.1"/>
    </source>
</evidence>
<feature type="region of interest" description="Disordered" evidence="2">
    <location>
        <begin position="359"/>
        <end position="383"/>
    </location>
</feature>
<dbReference type="InterPro" id="IPR009097">
    <property type="entry name" value="Cyclic_Pdiesterase"/>
</dbReference>
<dbReference type="InterPro" id="IPR036612">
    <property type="entry name" value="KH_dom_type_1_sf"/>
</dbReference>
<dbReference type="GO" id="GO:0005634">
    <property type="term" value="C:nucleus"/>
    <property type="evidence" value="ECO:0007669"/>
    <property type="project" value="TreeGrafter"/>
</dbReference>
<feature type="compositionally biased region" description="Low complexity" evidence="2">
    <location>
        <begin position="116"/>
        <end position="139"/>
    </location>
</feature>
<dbReference type="InterPro" id="IPR019510">
    <property type="entry name" value="AKAP7-like_phosphoesterase"/>
</dbReference>
<organism evidence="4 5">
    <name type="scientific">Tetradesmus obliquus</name>
    <name type="common">Green alga</name>
    <name type="synonym">Acutodesmus obliquus</name>
    <dbReference type="NCBI Taxonomy" id="3088"/>
    <lineage>
        <taxon>Eukaryota</taxon>
        <taxon>Viridiplantae</taxon>
        <taxon>Chlorophyta</taxon>
        <taxon>core chlorophytes</taxon>
        <taxon>Chlorophyceae</taxon>
        <taxon>CS clade</taxon>
        <taxon>Sphaeropleales</taxon>
        <taxon>Scenedesmaceae</taxon>
        <taxon>Tetradesmus</taxon>
    </lineage>
</organism>
<dbReference type="SUPFAM" id="SSF54791">
    <property type="entry name" value="Eukaryotic type KH-domain (KH-domain type I)"/>
    <property type="match status" value="1"/>
</dbReference>
<dbReference type="PANTHER" id="PTHR13360">
    <property type="entry name" value="ACTIVATING SIGNAL COINTEGRATOR 1 COMPLEX SUBUNIT 1"/>
    <property type="match status" value="1"/>
</dbReference>
<feature type="region of interest" description="Disordered" evidence="2">
    <location>
        <begin position="21"/>
        <end position="66"/>
    </location>
</feature>
<dbReference type="InterPro" id="IPR009210">
    <property type="entry name" value="ASCC1"/>
</dbReference>
<proteinExistence type="predicted"/>
<feature type="compositionally biased region" description="Low complexity" evidence="2">
    <location>
        <begin position="29"/>
        <end position="38"/>
    </location>
</feature>
<evidence type="ECO:0000256" key="2">
    <source>
        <dbReference type="SAM" id="MobiDB-lite"/>
    </source>
</evidence>
<dbReference type="EMBL" id="FNXT01000453">
    <property type="protein sequence ID" value="SZX64719.1"/>
    <property type="molecule type" value="Genomic_DNA"/>
</dbReference>
<accession>A0A383VIR1</accession>
<dbReference type="AlphaFoldDB" id="A0A383VIR1"/>
<dbReference type="PANTHER" id="PTHR13360:SF1">
    <property type="entry name" value="ACTIVATING SIGNAL COINTEGRATOR 1 COMPLEX SUBUNIT 1"/>
    <property type="match status" value="1"/>
</dbReference>
<reference evidence="4 5" key="1">
    <citation type="submission" date="2016-10" db="EMBL/GenBank/DDBJ databases">
        <authorList>
            <person name="Cai Z."/>
        </authorList>
    </citation>
    <scope>NUCLEOTIDE SEQUENCE [LARGE SCALE GENOMIC DNA]</scope>
</reference>
<sequence>MANVVNVHLLQVDGHTYRQRTQTIDGKPQRQQQQQQQQHYKDEEEAAAAAWEEQQHKGEAVDAGEDELVDDSLISQDGGNYVTRISVDPQLIPHIIGKERRKQKEIEGATGATLQIQRTGQRSSGSSQQQQQQQQQGGSAPLLGSSKGETITIKAPSKQALSAAHKRVEVVIATMLSGRTLDYTHFLSLPLSNKQTAAKLKEFQQQVLAQPGAQEKGFEPSIFVDAASLHLTLLMLKLYSDEARHKAATVLQGLAPQVQALLGGQPLLLQLAGLDRMSDDPSDMHVAYLKVKELGSGNRLSQLCDMLLQAFKQAGLTVPGQLESVKLHATVINTRYRRSTPASSAAAAAAAAAVAVSGQRQGARGGGSDRQQQQQQQQQQRIGVDGRQLLEDWSGFDLGQFEVPAVHLSLRGQYDASGYYACAAALSLKPSGQ</sequence>
<gene>
    <name evidence="4" type="ORF">BQ4739_LOCUS5211</name>
</gene>
<dbReference type="InterPro" id="IPR004087">
    <property type="entry name" value="KH_dom"/>
</dbReference>